<evidence type="ECO:0000313" key="2">
    <source>
        <dbReference type="Proteomes" id="UP000241868"/>
    </source>
</evidence>
<keyword evidence="2" id="KW-1185">Reference proteome</keyword>
<comment type="caution">
    <text evidence="1">The sequence shown here is derived from an EMBL/GenBank/DDBJ whole genome shotgun (WGS) entry which is preliminary data.</text>
</comment>
<gene>
    <name evidence="1" type="ORF">C7N83_04780</name>
</gene>
<dbReference type="AlphaFoldDB" id="A0A2P7U179"/>
<dbReference type="EMBL" id="PXYY01000020">
    <property type="protein sequence ID" value="PSJ80663.1"/>
    <property type="molecule type" value="Genomic_DNA"/>
</dbReference>
<accession>A0A2P7U179</accession>
<name>A0A2P7U179_9NEIS</name>
<protein>
    <submittedName>
        <fullName evidence="1">Uncharacterized protein</fullName>
    </submittedName>
</protein>
<proteinExistence type="predicted"/>
<reference evidence="1 2" key="1">
    <citation type="submission" date="2018-03" db="EMBL/GenBank/DDBJ databases">
        <title>Neisseria weixii sp. nov., isolated from the intestinal contents of Tibetan Plateau pika (Ochotona curzoniae) in Yushu, Qinghai Province, China.</title>
        <authorList>
            <person name="Gui Z."/>
        </authorList>
    </citation>
    <scope>NUCLEOTIDE SEQUENCE [LARGE SCALE GENOMIC DNA]</scope>
    <source>
        <strain evidence="1 2">ATCC 51483</strain>
    </source>
</reference>
<organism evidence="1 2">
    <name type="scientific">Neisseria iguanae</name>
    <dbReference type="NCBI Taxonomy" id="90242"/>
    <lineage>
        <taxon>Bacteria</taxon>
        <taxon>Pseudomonadati</taxon>
        <taxon>Pseudomonadota</taxon>
        <taxon>Betaproteobacteria</taxon>
        <taxon>Neisseriales</taxon>
        <taxon>Neisseriaceae</taxon>
        <taxon>Neisseria</taxon>
    </lineage>
</organism>
<evidence type="ECO:0000313" key="1">
    <source>
        <dbReference type="EMBL" id="PSJ80663.1"/>
    </source>
</evidence>
<sequence>MPLNPASFCRKAAVGRVAADRAGNRFSAVFALPDFCLHTHFPHQLSGGFFRKDGCGGSGWRKCGGSRALAGA</sequence>
<dbReference type="Proteomes" id="UP000241868">
    <property type="component" value="Unassembled WGS sequence"/>
</dbReference>